<dbReference type="EMBL" id="LGGX01000047">
    <property type="protein sequence ID" value="KUK85708.1"/>
    <property type="molecule type" value="Genomic_DNA"/>
</dbReference>
<comment type="subunit">
    <text evidence="1">Homodimer.</text>
</comment>
<dbReference type="InterPro" id="IPR049171">
    <property type="entry name" value="GLGE_C"/>
</dbReference>
<comment type="caution">
    <text evidence="5">The sequence shown here is derived from an EMBL/GenBank/DDBJ whole genome shotgun (WGS) entry which is preliminary data.</text>
</comment>
<dbReference type="GO" id="GO:0016740">
    <property type="term" value="F:transferase activity"/>
    <property type="evidence" value="ECO:0007669"/>
    <property type="project" value="UniProtKB-KW"/>
</dbReference>
<dbReference type="GO" id="GO:0005975">
    <property type="term" value="P:carbohydrate metabolic process"/>
    <property type="evidence" value="ECO:0007669"/>
    <property type="project" value="InterPro"/>
</dbReference>
<reference evidence="6" key="1">
    <citation type="journal article" date="2015" name="MBio">
        <title>Genome-Resolved Metagenomic Analysis Reveals Roles for Candidate Phyla and Other Microbial Community Members in Biogeochemical Transformations in Oil Reservoirs.</title>
        <authorList>
            <person name="Hu P."/>
            <person name="Tom L."/>
            <person name="Singh A."/>
            <person name="Thomas B.C."/>
            <person name="Baker B.J."/>
            <person name="Piceno Y.M."/>
            <person name="Andersen G.L."/>
            <person name="Banfield J.F."/>
        </authorList>
    </citation>
    <scope>NUCLEOTIDE SEQUENCE [LARGE SCALE GENOMIC DNA]</scope>
</reference>
<accession>A0A101HZZ4</accession>
<dbReference type="Pfam" id="PF11896">
    <property type="entry name" value="GlgE_dom_N_S"/>
    <property type="match status" value="1"/>
</dbReference>
<organism evidence="5 6">
    <name type="scientific">candidate division TA06 bacterium 34_109</name>
    <dbReference type="NCBI Taxonomy" id="1635277"/>
    <lineage>
        <taxon>Bacteria</taxon>
        <taxon>Bacteria division TA06</taxon>
    </lineage>
</organism>
<dbReference type="SUPFAM" id="SSF51445">
    <property type="entry name" value="(Trans)glycosidases"/>
    <property type="match status" value="1"/>
</dbReference>
<dbReference type="AlphaFoldDB" id="A0A101HZZ4"/>
<feature type="domain" description="Glycosyl hydrolase family 13 catalytic" evidence="4">
    <location>
        <begin position="137"/>
        <end position="483"/>
    </location>
</feature>
<dbReference type="SMART" id="SM00642">
    <property type="entry name" value="Aamy"/>
    <property type="match status" value="1"/>
</dbReference>
<evidence type="ECO:0000256" key="1">
    <source>
        <dbReference type="ARBA" id="ARBA00011738"/>
    </source>
</evidence>
<dbReference type="InterPro" id="IPR021828">
    <property type="entry name" value="GlgE_dom_N/S"/>
</dbReference>
<dbReference type="PATRIC" id="fig|1635277.3.peg.814"/>
<dbReference type="Gene3D" id="3.20.20.80">
    <property type="entry name" value="Glycosidases"/>
    <property type="match status" value="1"/>
</dbReference>
<evidence type="ECO:0000256" key="2">
    <source>
        <dbReference type="ARBA" id="ARBA00012603"/>
    </source>
</evidence>
<dbReference type="Gene3D" id="2.60.40.1180">
    <property type="entry name" value="Golgi alpha-mannosidase II"/>
    <property type="match status" value="1"/>
</dbReference>
<dbReference type="InterPro" id="IPR013780">
    <property type="entry name" value="Glyco_hydro_b"/>
</dbReference>
<sequence>MKFIGNDLWQGVFSVSEPGIYEYTLEAMIDHLSTWWTDIQKKATSGNNIIVDIKSGLSILSESMKKVQELDKKAEIQEIIALIQISKEQDILIKKLDSLLTAEFLQKYLVQNNISCYHNILNVTVDRKRAGFSAWYEIFPRSCSTKAGQHANLQDVLLKIPEIAQMGFNVLYFPPVHPIGITHRKGKNNSVVSEKNDPGSPWAIGNKAGGHMAIHPQLGDFSDFQKVVQKAIENEMEIALDLAFQCSPDHPYIEEHPEWFRWRVDGTIQYAENPPKKYEDIVPFNFETEDWQGLWEELKSVAIFWIKQGVKIFRVDNPHTKPFGFWEWLISNIKTEFPEVIFLAEAFTRPKIMYRLAKLGFTQSYTYFTWRNTKQELTEYLTELTQYPIKEFFRPNFWPNTPDILSEYLQADYKSAFIIRFILAATLSSNYGIYGPPYERFINKAVNGKEEYYNSEKYELKNWLPEEVKESTRNIFTKVNKIREENPELQTTNNIRFLPVENNQLLCYAKFNEQETDAILLIVNLDPNYTQSGWIKVPLYELGISTDQSFLAHDLLGGGQYIWQGEYNYVELNPHILPAHIIRIKKYLKKENQFDYFN</sequence>
<dbReference type="PANTHER" id="PTHR47786">
    <property type="entry name" value="ALPHA-1,4-GLUCAN:MALTOSE-1-PHOSPHATE MALTOSYLTRANSFERASE"/>
    <property type="match status" value="1"/>
</dbReference>
<dbReference type="Pfam" id="PF21702">
    <property type="entry name" value="GLGE_C"/>
    <property type="match status" value="1"/>
</dbReference>
<proteinExistence type="predicted"/>
<gene>
    <name evidence="5" type="ORF">XE03_1931</name>
</gene>
<evidence type="ECO:0000313" key="5">
    <source>
        <dbReference type="EMBL" id="KUK85708.1"/>
    </source>
</evidence>
<dbReference type="PANTHER" id="PTHR47786:SF2">
    <property type="entry name" value="GLYCOSYL HYDROLASE FAMILY 13 CATALYTIC DOMAIN-CONTAINING PROTEIN"/>
    <property type="match status" value="1"/>
</dbReference>
<dbReference type="InterPro" id="IPR017853">
    <property type="entry name" value="GH"/>
</dbReference>
<comment type="catalytic activity">
    <reaction evidence="3">
        <text>alpha-maltose 1-phosphate + [(1-&gt;4)-alpha-D-glucosyl](n) = [(1-&gt;4)-alpha-D-glucosyl](n+2) + phosphate</text>
        <dbReference type="Rhea" id="RHEA:42692"/>
        <dbReference type="Rhea" id="RHEA-COMP:9584"/>
        <dbReference type="Rhea" id="RHEA-COMP:10183"/>
        <dbReference type="ChEBI" id="CHEBI:15444"/>
        <dbReference type="ChEBI" id="CHEBI:43474"/>
        <dbReference type="ChEBI" id="CHEBI:63576"/>
        <dbReference type="EC" id="2.4.99.16"/>
    </reaction>
</comment>
<evidence type="ECO:0000256" key="3">
    <source>
        <dbReference type="ARBA" id="ARBA00048735"/>
    </source>
</evidence>
<keyword evidence="5" id="KW-0808">Transferase</keyword>
<dbReference type="InterPro" id="IPR006047">
    <property type="entry name" value="GH13_cat_dom"/>
</dbReference>
<dbReference type="GO" id="GO:0004553">
    <property type="term" value="F:hydrolase activity, hydrolyzing O-glycosyl compounds"/>
    <property type="evidence" value="ECO:0007669"/>
    <property type="project" value="InterPro"/>
</dbReference>
<name>A0A101HZZ4_UNCT6</name>
<protein>
    <recommendedName>
        <fullName evidence="2">starch synthase (maltosyl-transferring)</fullName>
        <ecNumber evidence="2">2.4.99.16</ecNumber>
    </recommendedName>
</protein>
<dbReference type="EC" id="2.4.99.16" evidence="2"/>
<evidence type="ECO:0000259" key="4">
    <source>
        <dbReference type="SMART" id="SM00642"/>
    </source>
</evidence>
<evidence type="ECO:0000313" key="6">
    <source>
        <dbReference type="Proteomes" id="UP000053467"/>
    </source>
</evidence>
<dbReference type="CDD" id="cd11344">
    <property type="entry name" value="AmyAc_GlgE_like"/>
    <property type="match status" value="1"/>
</dbReference>
<dbReference type="Proteomes" id="UP000053467">
    <property type="component" value="Unassembled WGS sequence"/>
</dbReference>